<reference evidence="1 2" key="1">
    <citation type="submission" date="2018-03" db="EMBL/GenBank/DDBJ databases">
        <title>Genomic Encyclopedia of Type Strains, Phase III (KMG-III): the genomes of soil and plant-associated and newly described type strains.</title>
        <authorList>
            <person name="Whitman W."/>
        </authorList>
    </citation>
    <scope>NUCLEOTIDE SEQUENCE [LARGE SCALE GENOMIC DNA]</scope>
    <source>
        <strain evidence="1 2">CGMCC 1.9313</strain>
    </source>
</reference>
<protein>
    <submittedName>
        <fullName evidence="1">Uncharacterized protein</fullName>
    </submittedName>
</protein>
<dbReference type="AlphaFoldDB" id="A0A2T0UB90"/>
<accession>A0A2T0UB90</accession>
<evidence type="ECO:0000313" key="1">
    <source>
        <dbReference type="EMBL" id="PRY55211.1"/>
    </source>
</evidence>
<dbReference type="EMBL" id="PVTH01000001">
    <property type="protein sequence ID" value="PRY55211.1"/>
    <property type="molecule type" value="Genomic_DNA"/>
</dbReference>
<name>A0A2T0UB90_9SPHI</name>
<sequence>MLRYKSLNFIKVNLFLADLNEQQFGDGTKGGH</sequence>
<comment type="caution">
    <text evidence="1">The sequence shown here is derived from an EMBL/GenBank/DDBJ whole genome shotgun (WGS) entry which is preliminary data.</text>
</comment>
<gene>
    <name evidence="1" type="ORF">B0I27_101179</name>
</gene>
<dbReference type="Proteomes" id="UP000238034">
    <property type="component" value="Unassembled WGS sequence"/>
</dbReference>
<keyword evidence="2" id="KW-1185">Reference proteome</keyword>
<proteinExistence type="predicted"/>
<evidence type="ECO:0000313" key="2">
    <source>
        <dbReference type="Proteomes" id="UP000238034"/>
    </source>
</evidence>
<organism evidence="1 2">
    <name type="scientific">Arcticibacter pallidicorallinus</name>
    <dbReference type="NCBI Taxonomy" id="1259464"/>
    <lineage>
        <taxon>Bacteria</taxon>
        <taxon>Pseudomonadati</taxon>
        <taxon>Bacteroidota</taxon>
        <taxon>Sphingobacteriia</taxon>
        <taxon>Sphingobacteriales</taxon>
        <taxon>Sphingobacteriaceae</taxon>
        <taxon>Arcticibacter</taxon>
    </lineage>
</organism>